<gene>
    <name evidence="1" type="ORF">RJ641_011090</name>
</gene>
<reference evidence="1 2" key="1">
    <citation type="submission" date="2023-12" db="EMBL/GenBank/DDBJ databases">
        <title>A high-quality genome assembly for Dillenia turbinata (Dilleniales).</title>
        <authorList>
            <person name="Chanderbali A."/>
        </authorList>
    </citation>
    <scope>NUCLEOTIDE SEQUENCE [LARGE SCALE GENOMIC DNA]</scope>
    <source>
        <strain evidence="1">LSX21</strain>
        <tissue evidence="1">Leaf</tissue>
    </source>
</reference>
<evidence type="ECO:0000313" key="2">
    <source>
        <dbReference type="Proteomes" id="UP001370490"/>
    </source>
</evidence>
<name>A0AAN8Z304_9MAGN</name>
<protein>
    <submittedName>
        <fullName evidence="1">Uncharacterized protein</fullName>
    </submittedName>
</protein>
<organism evidence="1 2">
    <name type="scientific">Dillenia turbinata</name>
    <dbReference type="NCBI Taxonomy" id="194707"/>
    <lineage>
        <taxon>Eukaryota</taxon>
        <taxon>Viridiplantae</taxon>
        <taxon>Streptophyta</taxon>
        <taxon>Embryophyta</taxon>
        <taxon>Tracheophyta</taxon>
        <taxon>Spermatophyta</taxon>
        <taxon>Magnoliopsida</taxon>
        <taxon>eudicotyledons</taxon>
        <taxon>Gunneridae</taxon>
        <taxon>Pentapetalae</taxon>
        <taxon>Dilleniales</taxon>
        <taxon>Dilleniaceae</taxon>
        <taxon>Dillenia</taxon>
    </lineage>
</organism>
<dbReference type="EMBL" id="JBAMMX010000018">
    <property type="protein sequence ID" value="KAK6922786.1"/>
    <property type="molecule type" value="Genomic_DNA"/>
</dbReference>
<evidence type="ECO:0000313" key="1">
    <source>
        <dbReference type="EMBL" id="KAK6922786.1"/>
    </source>
</evidence>
<sequence length="80" mass="9256">MGRMEYLRMKTDPASDDLINADLMEIKIVAKRLFDHLLVGIGSHQLENKHADFPFSPLHFLQSSSWTFPYVKVITSNKYT</sequence>
<dbReference type="Proteomes" id="UP001370490">
    <property type="component" value="Unassembled WGS sequence"/>
</dbReference>
<keyword evidence="2" id="KW-1185">Reference proteome</keyword>
<dbReference type="AlphaFoldDB" id="A0AAN8Z304"/>
<accession>A0AAN8Z304</accession>
<proteinExistence type="predicted"/>
<comment type="caution">
    <text evidence="1">The sequence shown here is derived from an EMBL/GenBank/DDBJ whole genome shotgun (WGS) entry which is preliminary data.</text>
</comment>